<evidence type="ECO:0000256" key="4">
    <source>
        <dbReference type="PROSITE-ProRule" id="PRU00322"/>
    </source>
</evidence>
<dbReference type="OMA" id="FGFNTGP"/>
<dbReference type="Gene3D" id="4.10.1060.10">
    <property type="entry name" value="Zinc finger, RanBP2-type"/>
    <property type="match status" value="3"/>
</dbReference>
<keyword evidence="1" id="KW-0479">Metal-binding</keyword>
<dbReference type="InterPro" id="IPR001876">
    <property type="entry name" value="Znf_RanBP2"/>
</dbReference>
<keyword evidence="7" id="KW-1185">Reference proteome</keyword>
<comment type="caution">
    <text evidence="6">The sequence shown here is derived from an EMBL/GenBank/DDBJ whole genome shotgun (WGS) entry which is preliminary data.</text>
</comment>
<dbReference type="InterPro" id="IPR036443">
    <property type="entry name" value="Znf_RanBP2_sf"/>
</dbReference>
<dbReference type="OrthoDB" id="448399at2759"/>
<feature type="domain" description="RanBP2-type" evidence="5">
    <location>
        <begin position="90"/>
        <end position="120"/>
    </location>
</feature>
<dbReference type="PANTHER" id="PTHR23111:SF74">
    <property type="entry name" value="OS02G0203700 PROTEIN"/>
    <property type="match status" value="1"/>
</dbReference>
<evidence type="ECO:0000313" key="7">
    <source>
        <dbReference type="Proteomes" id="UP000036987"/>
    </source>
</evidence>
<dbReference type="GO" id="GO:0003729">
    <property type="term" value="F:mRNA binding"/>
    <property type="evidence" value="ECO:0000318"/>
    <property type="project" value="GO_Central"/>
</dbReference>
<dbReference type="PANTHER" id="PTHR23111">
    <property type="entry name" value="ZINC FINGER PROTEIN"/>
    <property type="match status" value="1"/>
</dbReference>
<protein>
    <recommendedName>
        <fullName evidence="5">RanBP2-type domain-containing protein</fullName>
    </recommendedName>
</protein>
<accession>A0A0K9NGU7</accession>
<dbReference type="PROSITE" id="PS50199">
    <property type="entry name" value="ZF_RANBP2_2"/>
    <property type="match status" value="3"/>
</dbReference>
<dbReference type="PROSITE" id="PS01358">
    <property type="entry name" value="ZF_RANBP2_1"/>
    <property type="match status" value="3"/>
</dbReference>
<evidence type="ECO:0000313" key="6">
    <source>
        <dbReference type="EMBL" id="KMZ55984.1"/>
    </source>
</evidence>
<name>A0A0K9NGU7_ZOSMR</name>
<feature type="domain" description="RanBP2-type" evidence="5">
    <location>
        <begin position="7"/>
        <end position="36"/>
    </location>
</feature>
<evidence type="ECO:0000256" key="2">
    <source>
        <dbReference type="ARBA" id="ARBA00022771"/>
    </source>
</evidence>
<keyword evidence="3" id="KW-0862">Zinc</keyword>
<evidence type="ECO:0000256" key="3">
    <source>
        <dbReference type="ARBA" id="ARBA00022833"/>
    </source>
</evidence>
<dbReference type="SMART" id="SM00547">
    <property type="entry name" value="ZnF_RBZ"/>
    <property type="match status" value="3"/>
</dbReference>
<dbReference type="EMBL" id="LFYR01002228">
    <property type="protein sequence ID" value="KMZ55984.1"/>
    <property type="molecule type" value="Genomic_DNA"/>
</dbReference>
<evidence type="ECO:0000259" key="5">
    <source>
        <dbReference type="PROSITE" id="PS50199"/>
    </source>
</evidence>
<sequence>MMTNARKPGDWNCGSCDHHNFSRRDSCQRCGKQKPMPSGLTTCGSEFLPGDWNCWSCGTHNYASRSNCFKCPVSKDQLAGESSGIITGWKSGDWLCMRPGCNRHNFASRKECFSCNTPKT</sequence>
<dbReference type="AlphaFoldDB" id="A0A0K9NGU7"/>
<gene>
    <name evidence="6" type="ORF">ZOSMA_9G00870</name>
</gene>
<dbReference type="Pfam" id="PF00641">
    <property type="entry name" value="Zn_ribbon_RanBP"/>
    <property type="match status" value="3"/>
</dbReference>
<organism evidence="6 7">
    <name type="scientific">Zostera marina</name>
    <name type="common">Eelgrass</name>
    <dbReference type="NCBI Taxonomy" id="29655"/>
    <lineage>
        <taxon>Eukaryota</taxon>
        <taxon>Viridiplantae</taxon>
        <taxon>Streptophyta</taxon>
        <taxon>Embryophyta</taxon>
        <taxon>Tracheophyta</taxon>
        <taxon>Spermatophyta</taxon>
        <taxon>Magnoliopsida</taxon>
        <taxon>Liliopsida</taxon>
        <taxon>Zosteraceae</taxon>
        <taxon>Zostera</taxon>
    </lineage>
</organism>
<keyword evidence="2 4" id="KW-0863">Zinc-finger</keyword>
<dbReference type="GO" id="GO:0008270">
    <property type="term" value="F:zinc ion binding"/>
    <property type="evidence" value="ECO:0007669"/>
    <property type="project" value="UniProtKB-KW"/>
</dbReference>
<dbReference type="STRING" id="29655.A0A0K9NGU7"/>
<dbReference type="GO" id="GO:0005737">
    <property type="term" value="C:cytoplasm"/>
    <property type="evidence" value="ECO:0000318"/>
    <property type="project" value="GO_Central"/>
</dbReference>
<proteinExistence type="predicted"/>
<evidence type="ECO:0000256" key="1">
    <source>
        <dbReference type="ARBA" id="ARBA00022723"/>
    </source>
</evidence>
<dbReference type="Proteomes" id="UP000036987">
    <property type="component" value="Unassembled WGS sequence"/>
</dbReference>
<dbReference type="SUPFAM" id="SSF90209">
    <property type="entry name" value="Ran binding protein zinc finger-like"/>
    <property type="match status" value="3"/>
</dbReference>
<reference evidence="7" key="1">
    <citation type="journal article" date="2016" name="Nature">
        <title>The genome of the seagrass Zostera marina reveals angiosperm adaptation to the sea.</title>
        <authorList>
            <person name="Olsen J.L."/>
            <person name="Rouze P."/>
            <person name="Verhelst B."/>
            <person name="Lin Y.-C."/>
            <person name="Bayer T."/>
            <person name="Collen J."/>
            <person name="Dattolo E."/>
            <person name="De Paoli E."/>
            <person name="Dittami S."/>
            <person name="Maumus F."/>
            <person name="Michel G."/>
            <person name="Kersting A."/>
            <person name="Lauritano C."/>
            <person name="Lohaus R."/>
            <person name="Toepel M."/>
            <person name="Tonon T."/>
            <person name="Vanneste K."/>
            <person name="Amirebrahimi M."/>
            <person name="Brakel J."/>
            <person name="Bostroem C."/>
            <person name="Chovatia M."/>
            <person name="Grimwood J."/>
            <person name="Jenkins J.W."/>
            <person name="Jueterbock A."/>
            <person name="Mraz A."/>
            <person name="Stam W.T."/>
            <person name="Tice H."/>
            <person name="Bornberg-Bauer E."/>
            <person name="Green P.J."/>
            <person name="Pearson G.A."/>
            <person name="Procaccini G."/>
            <person name="Duarte C.M."/>
            <person name="Schmutz J."/>
            <person name="Reusch T.B.H."/>
            <person name="Van de Peer Y."/>
        </authorList>
    </citation>
    <scope>NUCLEOTIDE SEQUENCE [LARGE SCALE GENOMIC DNA]</scope>
    <source>
        <strain evidence="7">cv. Finnish</strain>
    </source>
</reference>
<feature type="domain" description="RanBP2-type" evidence="5">
    <location>
        <begin position="48"/>
        <end position="77"/>
    </location>
</feature>